<comment type="catalytic activity">
    <reaction evidence="6">
        <text>biotin + L-lysyl-[protein] + ATP = N(6)-biotinyl-L-lysyl-[protein] + AMP + diphosphate + H(+)</text>
        <dbReference type="Rhea" id="RHEA:11756"/>
        <dbReference type="Rhea" id="RHEA-COMP:9752"/>
        <dbReference type="Rhea" id="RHEA-COMP:10505"/>
        <dbReference type="ChEBI" id="CHEBI:15378"/>
        <dbReference type="ChEBI" id="CHEBI:29969"/>
        <dbReference type="ChEBI" id="CHEBI:30616"/>
        <dbReference type="ChEBI" id="CHEBI:33019"/>
        <dbReference type="ChEBI" id="CHEBI:57586"/>
        <dbReference type="ChEBI" id="CHEBI:83144"/>
        <dbReference type="ChEBI" id="CHEBI:456215"/>
        <dbReference type="EC" id="6.3.4.15"/>
    </reaction>
</comment>
<sequence>MGFTLGAKARAAGFRLLALPSVGSTNSEAMRLAREGDAGRLWVATTHQTAGHGRRGRAWSTEPGNLAASLLLLVPRGVNAANLGFVAGLALHDALGACAPALRLNVGLDGATDGKKNRLTLKWPNDALIDGGKVSGILLEASNVGDGFMAVVIGIGVNVVQTPPDLPYAATSLVDLGVDGICAEDVFVRLADAWVDQENLWAGGRGFASVRDAWLKRASGLGAPVAVKLGEEIIRGTFDSIDDEGRLLVRTASGAMRAVTAGEVHFSAAATVRI</sequence>
<dbReference type="SUPFAM" id="SSF55681">
    <property type="entry name" value="Class II aaRS and biotin synthetases"/>
    <property type="match status" value="1"/>
</dbReference>
<dbReference type="AlphaFoldDB" id="A0A1G5NL98"/>
<evidence type="ECO:0000256" key="3">
    <source>
        <dbReference type="ARBA" id="ARBA00022840"/>
    </source>
</evidence>
<dbReference type="OrthoDB" id="9807064at2"/>
<name>A0A1G5NL98_AFIMA</name>
<dbReference type="GO" id="GO:0004077">
    <property type="term" value="F:biotin--[biotin carboxyl-carrier protein] ligase activity"/>
    <property type="evidence" value="ECO:0007669"/>
    <property type="project" value="UniProtKB-EC"/>
</dbReference>
<dbReference type="EMBL" id="FMVW01000004">
    <property type="protein sequence ID" value="SCZ37668.1"/>
    <property type="molecule type" value="Genomic_DNA"/>
</dbReference>
<dbReference type="Gene3D" id="3.30.930.10">
    <property type="entry name" value="Bira Bifunctional Protein, Domain 2"/>
    <property type="match status" value="1"/>
</dbReference>
<gene>
    <name evidence="9" type="ORF">SAMN03080610_02231</name>
</gene>
<dbReference type="RefSeq" id="WP_092812605.1">
    <property type="nucleotide sequence ID" value="NZ_FMVW01000004.1"/>
</dbReference>
<dbReference type="Pfam" id="PF03099">
    <property type="entry name" value="BPL_LplA_LipB"/>
    <property type="match status" value="1"/>
</dbReference>
<reference evidence="9 10" key="1">
    <citation type="submission" date="2016-10" db="EMBL/GenBank/DDBJ databases">
        <authorList>
            <person name="de Groot N.N."/>
        </authorList>
    </citation>
    <scope>NUCLEOTIDE SEQUENCE [LARGE SCALE GENOMIC DNA]</scope>
    <source>
        <strain evidence="9 10">DSM 2698</strain>
    </source>
</reference>
<dbReference type="Proteomes" id="UP000199347">
    <property type="component" value="Unassembled WGS sequence"/>
</dbReference>
<evidence type="ECO:0000256" key="2">
    <source>
        <dbReference type="ARBA" id="ARBA00022741"/>
    </source>
</evidence>
<accession>A0A1G5NL98</accession>
<keyword evidence="2" id="KW-0547">Nucleotide-binding</keyword>
<keyword evidence="3" id="KW-0067">ATP-binding</keyword>
<dbReference type="SUPFAM" id="SSF50037">
    <property type="entry name" value="C-terminal domain of transcriptional repressors"/>
    <property type="match status" value="1"/>
</dbReference>
<dbReference type="InterPro" id="IPR003142">
    <property type="entry name" value="BPL_C"/>
</dbReference>
<dbReference type="STRING" id="1120955.SAMN03080610_02231"/>
<dbReference type="Pfam" id="PF02237">
    <property type="entry name" value="BPL_C"/>
    <property type="match status" value="1"/>
</dbReference>
<evidence type="ECO:0000256" key="1">
    <source>
        <dbReference type="ARBA" id="ARBA00022598"/>
    </source>
</evidence>
<dbReference type="PANTHER" id="PTHR12835">
    <property type="entry name" value="BIOTIN PROTEIN LIGASE"/>
    <property type="match status" value="1"/>
</dbReference>
<feature type="domain" description="Biotin protein ligase C-terminal" evidence="7">
    <location>
        <begin position="221"/>
        <end position="265"/>
    </location>
</feature>
<keyword evidence="10" id="KW-1185">Reference proteome</keyword>
<keyword evidence="4" id="KW-0092">Biotin</keyword>
<dbReference type="GO" id="GO:0005524">
    <property type="term" value="F:ATP binding"/>
    <property type="evidence" value="ECO:0007669"/>
    <property type="project" value="UniProtKB-KW"/>
</dbReference>
<evidence type="ECO:0000313" key="10">
    <source>
        <dbReference type="Proteomes" id="UP000199347"/>
    </source>
</evidence>
<feature type="domain" description="BPL/LPL catalytic" evidence="8">
    <location>
        <begin position="41"/>
        <end position="158"/>
    </location>
</feature>
<evidence type="ECO:0000256" key="5">
    <source>
        <dbReference type="ARBA" id="ARBA00024227"/>
    </source>
</evidence>
<dbReference type="EC" id="6.3.4.15" evidence="5"/>
<organism evidence="9 10">
    <name type="scientific">Afifella marina DSM 2698</name>
    <dbReference type="NCBI Taxonomy" id="1120955"/>
    <lineage>
        <taxon>Bacteria</taxon>
        <taxon>Pseudomonadati</taxon>
        <taxon>Pseudomonadota</taxon>
        <taxon>Alphaproteobacteria</taxon>
        <taxon>Hyphomicrobiales</taxon>
        <taxon>Afifellaceae</taxon>
        <taxon>Afifella</taxon>
    </lineage>
</organism>
<protein>
    <recommendedName>
        <fullName evidence="5">biotin--[biotin carboxyl-carrier protein] ligase</fullName>
        <ecNumber evidence="5">6.3.4.15</ecNumber>
    </recommendedName>
</protein>
<evidence type="ECO:0000313" key="9">
    <source>
        <dbReference type="EMBL" id="SCZ37668.1"/>
    </source>
</evidence>
<dbReference type="NCBIfam" id="TIGR00121">
    <property type="entry name" value="birA_ligase"/>
    <property type="match status" value="1"/>
</dbReference>
<dbReference type="InterPro" id="IPR004408">
    <property type="entry name" value="Biotin_CoA_COase_ligase"/>
</dbReference>
<dbReference type="InterPro" id="IPR008988">
    <property type="entry name" value="Transcriptional_repressor_C"/>
</dbReference>
<dbReference type="InterPro" id="IPR045864">
    <property type="entry name" value="aa-tRNA-synth_II/BPL/LPL"/>
</dbReference>
<dbReference type="GO" id="GO:0005737">
    <property type="term" value="C:cytoplasm"/>
    <property type="evidence" value="ECO:0007669"/>
    <property type="project" value="TreeGrafter"/>
</dbReference>
<dbReference type="PANTHER" id="PTHR12835:SF5">
    <property type="entry name" value="BIOTIN--PROTEIN LIGASE"/>
    <property type="match status" value="1"/>
</dbReference>
<evidence type="ECO:0000256" key="4">
    <source>
        <dbReference type="ARBA" id="ARBA00023267"/>
    </source>
</evidence>
<evidence type="ECO:0000259" key="8">
    <source>
        <dbReference type="Pfam" id="PF03099"/>
    </source>
</evidence>
<proteinExistence type="predicted"/>
<dbReference type="InterPro" id="IPR004143">
    <property type="entry name" value="BPL_LPL_catalytic"/>
</dbReference>
<evidence type="ECO:0000259" key="7">
    <source>
        <dbReference type="Pfam" id="PF02237"/>
    </source>
</evidence>
<evidence type="ECO:0000256" key="6">
    <source>
        <dbReference type="ARBA" id="ARBA00047846"/>
    </source>
</evidence>
<keyword evidence="1 9" id="KW-0436">Ligase</keyword>
<dbReference type="Gene3D" id="2.30.30.100">
    <property type="match status" value="1"/>
</dbReference>